<evidence type="ECO:0000313" key="1">
    <source>
        <dbReference type="EMBL" id="KAH3742156.1"/>
    </source>
</evidence>
<sequence>MDDNKSDFKRVKVGISEGKGQHLPAVLPSCSSICQYVTAELLGNSVLGLDWSTGRILKCTAK</sequence>
<dbReference type="AlphaFoldDB" id="A0A9D4DAD9"/>
<proteinExistence type="predicted"/>
<evidence type="ECO:0000313" key="2">
    <source>
        <dbReference type="Proteomes" id="UP000828390"/>
    </source>
</evidence>
<comment type="caution">
    <text evidence="1">The sequence shown here is derived from an EMBL/GenBank/DDBJ whole genome shotgun (WGS) entry which is preliminary data.</text>
</comment>
<organism evidence="1 2">
    <name type="scientific">Dreissena polymorpha</name>
    <name type="common">Zebra mussel</name>
    <name type="synonym">Mytilus polymorpha</name>
    <dbReference type="NCBI Taxonomy" id="45954"/>
    <lineage>
        <taxon>Eukaryota</taxon>
        <taxon>Metazoa</taxon>
        <taxon>Spiralia</taxon>
        <taxon>Lophotrochozoa</taxon>
        <taxon>Mollusca</taxon>
        <taxon>Bivalvia</taxon>
        <taxon>Autobranchia</taxon>
        <taxon>Heteroconchia</taxon>
        <taxon>Euheterodonta</taxon>
        <taxon>Imparidentia</taxon>
        <taxon>Neoheterodontei</taxon>
        <taxon>Myida</taxon>
        <taxon>Dreissenoidea</taxon>
        <taxon>Dreissenidae</taxon>
        <taxon>Dreissena</taxon>
    </lineage>
</organism>
<dbReference type="EMBL" id="JAIWYP010000011">
    <property type="protein sequence ID" value="KAH3742156.1"/>
    <property type="molecule type" value="Genomic_DNA"/>
</dbReference>
<keyword evidence="2" id="KW-1185">Reference proteome</keyword>
<dbReference type="Proteomes" id="UP000828390">
    <property type="component" value="Unassembled WGS sequence"/>
</dbReference>
<protein>
    <submittedName>
        <fullName evidence="1">Uncharacterized protein</fullName>
    </submittedName>
</protein>
<gene>
    <name evidence="1" type="ORF">DPMN_048892</name>
</gene>
<reference evidence="1" key="1">
    <citation type="journal article" date="2019" name="bioRxiv">
        <title>The Genome of the Zebra Mussel, Dreissena polymorpha: A Resource for Invasive Species Research.</title>
        <authorList>
            <person name="McCartney M.A."/>
            <person name="Auch B."/>
            <person name="Kono T."/>
            <person name="Mallez S."/>
            <person name="Zhang Y."/>
            <person name="Obille A."/>
            <person name="Becker A."/>
            <person name="Abrahante J.E."/>
            <person name="Garbe J."/>
            <person name="Badalamenti J.P."/>
            <person name="Herman A."/>
            <person name="Mangelson H."/>
            <person name="Liachko I."/>
            <person name="Sullivan S."/>
            <person name="Sone E.D."/>
            <person name="Koren S."/>
            <person name="Silverstein K.A.T."/>
            <person name="Beckman K.B."/>
            <person name="Gohl D.M."/>
        </authorList>
    </citation>
    <scope>NUCLEOTIDE SEQUENCE</scope>
    <source>
        <strain evidence="1">Duluth1</strain>
        <tissue evidence="1">Whole animal</tissue>
    </source>
</reference>
<reference evidence="1" key="2">
    <citation type="submission" date="2020-11" db="EMBL/GenBank/DDBJ databases">
        <authorList>
            <person name="McCartney M.A."/>
            <person name="Auch B."/>
            <person name="Kono T."/>
            <person name="Mallez S."/>
            <person name="Becker A."/>
            <person name="Gohl D.M."/>
            <person name="Silverstein K.A.T."/>
            <person name="Koren S."/>
            <person name="Bechman K.B."/>
            <person name="Herman A."/>
            <person name="Abrahante J.E."/>
            <person name="Garbe J."/>
        </authorList>
    </citation>
    <scope>NUCLEOTIDE SEQUENCE</scope>
    <source>
        <strain evidence="1">Duluth1</strain>
        <tissue evidence="1">Whole animal</tissue>
    </source>
</reference>
<name>A0A9D4DAD9_DREPO</name>
<accession>A0A9D4DAD9</accession>